<dbReference type="SMART" id="SM00399">
    <property type="entry name" value="ZnF_C4"/>
    <property type="match status" value="1"/>
</dbReference>
<sequence>MNPSSSKCGVCGEPADSVHFGAHSCRACAAFFRRRVVSGKLNPKCRCAGRCNTHNQLLRRLCPSCRYEKCVQIGMRTCAVMSRVVPKSEAKTNPWIENSLLEQIKVAYGKLVNARNEVFKKKTRVPKRANYKAFNETVSIDIVLIKQHLSEFFQSITPVPEEQKAILGANFLVPYALLDGAYRSQDSELFIMVNGDYFDRRDMDSFYQDSSDNDRKTAEHLKALMTPYFTLNYQMLRKHVKEVHLDESEFLFICALIFWDFGIPNQTEECIRICKQMRSRIFEEFSNYEKLKNPSGDYSMRVGEIVIILQGVQKAVFLIQESRDVFLAYGLCDKNNILSEMSIAK</sequence>
<comment type="subcellular location">
    <subcellularLocation>
        <location evidence="9">Nucleus</location>
    </subcellularLocation>
</comment>
<dbReference type="Proteomes" id="UP000829354">
    <property type="component" value="Chromosome V"/>
</dbReference>
<reference evidence="12 13" key="1">
    <citation type="submission" date="2022-04" db="EMBL/GenBank/DDBJ databases">
        <title>Chromosome-level reference genomes for two strains of Caenorhabditis briggsae: an improved platform for comparative genomics.</title>
        <authorList>
            <person name="Stevens L."/>
            <person name="Andersen E."/>
        </authorList>
    </citation>
    <scope>NUCLEOTIDE SEQUENCE [LARGE SCALE GENOMIC DNA]</scope>
    <source>
        <strain evidence="12">VX34</strain>
        <tissue evidence="12">Whole-organism</tissue>
    </source>
</reference>
<dbReference type="PANTHER" id="PTHR46011:SF3">
    <property type="entry name" value="NR LBD DOMAIN-CONTAINING PROTEIN-RELATED"/>
    <property type="match status" value="1"/>
</dbReference>
<evidence type="ECO:0000256" key="6">
    <source>
        <dbReference type="ARBA" id="ARBA00023163"/>
    </source>
</evidence>
<keyword evidence="7 9" id="KW-0675">Receptor</keyword>
<keyword evidence="2 9" id="KW-0863">Zinc-finger</keyword>
<dbReference type="PROSITE" id="PS51030">
    <property type="entry name" value="NUCLEAR_REC_DBD_2"/>
    <property type="match status" value="1"/>
</dbReference>
<evidence type="ECO:0000313" key="12">
    <source>
        <dbReference type="EMBL" id="UMM33063.1"/>
    </source>
</evidence>
<proteinExistence type="inferred from homology"/>
<dbReference type="AlphaFoldDB" id="A0AAE9JK94"/>
<dbReference type="InterPro" id="IPR035500">
    <property type="entry name" value="NHR-like_dom_sf"/>
</dbReference>
<protein>
    <submittedName>
        <fullName evidence="12">Uncharacterized protein</fullName>
    </submittedName>
</protein>
<evidence type="ECO:0000259" key="11">
    <source>
        <dbReference type="PROSITE" id="PS51843"/>
    </source>
</evidence>
<accession>A0AAE9JK94</accession>
<dbReference type="PROSITE" id="PS51843">
    <property type="entry name" value="NR_LBD"/>
    <property type="match status" value="1"/>
</dbReference>
<keyword evidence="13" id="KW-1185">Reference proteome</keyword>
<dbReference type="EMBL" id="CP092624">
    <property type="protein sequence ID" value="UMM33063.1"/>
    <property type="molecule type" value="Genomic_DNA"/>
</dbReference>
<keyword evidence="8 9" id="KW-0539">Nucleus</keyword>
<dbReference type="GO" id="GO:0005634">
    <property type="term" value="C:nucleus"/>
    <property type="evidence" value="ECO:0007669"/>
    <property type="project" value="UniProtKB-SubCell"/>
</dbReference>
<dbReference type="Pfam" id="PF00104">
    <property type="entry name" value="Hormone_recep"/>
    <property type="match status" value="1"/>
</dbReference>
<evidence type="ECO:0000256" key="8">
    <source>
        <dbReference type="ARBA" id="ARBA00023242"/>
    </source>
</evidence>
<dbReference type="GO" id="GO:0043565">
    <property type="term" value="F:sequence-specific DNA binding"/>
    <property type="evidence" value="ECO:0007669"/>
    <property type="project" value="InterPro"/>
</dbReference>
<evidence type="ECO:0000256" key="2">
    <source>
        <dbReference type="ARBA" id="ARBA00022771"/>
    </source>
</evidence>
<dbReference type="InterPro" id="IPR013088">
    <property type="entry name" value="Znf_NHR/GATA"/>
</dbReference>
<gene>
    <name evidence="12" type="ORF">L5515_006670</name>
</gene>
<evidence type="ECO:0000256" key="9">
    <source>
        <dbReference type="RuleBase" id="RU004334"/>
    </source>
</evidence>
<dbReference type="InterPro" id="IPR000536">
    <property type="entry name" value="Nucl_hrmn_rcpt_lig-bd"/>
</dbReference>
<dbReference type="Gene3D" id="3.30.50.10">
    <property type="entry name" value="Erythroid Transcription Factor GATA-1, subunit A"/>
    <property type="match status" value="1"/>
</dbReference>
<evidence type="ECO:0000259" key="10">
    <source>
        <dbReference type="PROSITE" id="PS51030"/>
    </source>
</evidence>
<evidence type="ECO:0000256" key="7">
    <source>
        <dbReference type="ARBA" id="ARBA00023170"/>
    </source>
</evidence>
<keyword evidence="4 9" id="KW-0805">Transcription regulation</keyword>
<evidence type="ECO:0000256" key="5">
    <source>
        <dbReference type="ARBA" id="ARBA00023125"/>
    </source>
</evidence>
<dbReference type="PROSITE" id="PS00031">
    <property type="entry name" value="NUCLEAR_REC_DBD_1"/>
    <property type="match status" value="1"/>
</dbReference>
<evidence type="ECO:0000256" key="4">
    <source>
        <dbReference type="ARBA" id="ARBA00023015"/>
    </source>
</evidence>
<organism evidence="12 13">
    <name type="scientific">Caenorhabditis briggsae</name>
    <dbReference type="NCBI Taxonomy" id="6238"/>
    <lineage>
        <taxon>Eukaryota</taxon>
        <taxon>Metazoa</taxon>
        <taxon>Ecdysozoa</taxon>
        <taxon>Nematoda</taxon>
        <taxon>Chromadorea</taxon>
        <taxon>Rhabditida</taxon>
        <taxon>Rhabditina</taxon>
        <taxon>Rhabditomorpha</taxon>
        <taxon>Rhabditoidea</taxon>
        <taxon>Rhabditidae</taxon>
        <taxon>Peloderinae</taxon>
        <taxon>Caenorhabditis</taxon>
    </lineage>
</organism>
<evidence type="ECO:0000256" key="1">
    <source>
        <dbReference type="ARBA" id="ARBA00022723"/>
    </source>
</evidence>
<evidence type="ECO:0000256" key="3">
    <source>
        <dbReference type="ARBA" id="ARBA00022833"/>
    </source>
</evidence>
<feature type="domain" description="NR LBD" evidence="11">
    <location>
        <begin position="96"/>
        <end position="345"/>
    </location>
</feature>
<comment type="similarity">
    <text evidence="9">Belongs to the nuclear hormone receptor family.</text>
</comment>
<keyword evidence="5 9" id="KW-0238">DNA-binding</keyword>
<dbReference type="Gene3D" id="1.10.565.10">
    <property type="entry name" value="Retinoid X Receptor"/>
    <property type="match status" value="1"/>
</dbReference>
<keyword evidence="1 9" id="KW-0479">Metal-binding</keyword>
<dbReference type="Pfam" id="PF00105">
    <property type="entry name" value="zf-C4"/>
    <property type="match status" value="1"/>
</dbReference>
<dbReference type="SUPFAM" id="SSF48508">
    <property type="entry name" value="Nuclear receptor ligand-binding domain"/>
    <property type="match status" value="1"/>
</dbReference>
<dbReference type="GO" id="GO:0008270">
    <property type="term" value="F:zinc ion binding"/>
    <property type="evidence" value="ECO:0007669"/>
    <property type="project" value="UniProtKB-KW"/>
</dbReference>
<dbReference type="PRINTS" id="PR00047">
    <property type="entry name" value="STROIDFINGER"/>
</dbReference>
<evidence type="ECO:0000313" key="13">
    <source>
        <dbReference type="Proteomes" id="UP000829354"/>
    </source>
</evidence>
<dbReference type="SMART" id="SM00430">
    <property type="entry name" value="HOLI"/>
    <property type="match status" value="1"/>
</dbReference>
<keyword evidence="6 9" id="KW-0804">Transcription</keyword>
<name>A0AAE9JK94_CAEBR</name>
<keyword evidence="3 9" id="KW-0862">Zinc</keyword>
<dbReference type="GO" id="GO:0003700">
    <property type="term" value="F:DNA-binding transcription factor activity"/>
    <property type="evidence" value="ECO:0007669"/>
    <property type="project" value="InterPro"/>
</dbReference>
<dbReference type="SUPFAM" id="SSF57716">
    <property type="entry name" value="Glucocorticoid receptor-like (DNA-binding domain)"/>
    <property type="match status" value="1"/>
</dbReference>
<dbReference type="InterPro" id="IPR001628">
    <property type="entry name" value="Znf_hrmn_rcpt"/>
</dbReference>
<feature type="domain" description="Nuclear receptor" evidence="10">
    <location>
        <begin position="5"/>
        <end position="82"/>
    </location>
</feature>
<dbReference type="PANTHER" id="PTHR46011">
    <property type="entry name" value="NUCLEAR HORMONE RECEPTOR FAMILY MEMBER NHR-86-RELATED"/>
    <property type="match status" value="1"/>
</dbReference>